<proteinExistence type="predicted"/>
<dbReference type="SUPFAM" id="SSF50118">
    <property type="entry name" value="Cell growth inhibitor/plasmid maintenance toxic component"/>
    <property type="match status" value="1"/>
</dbReference>
<reference evidence="2 3" key="1">
    <citation type="submission" date="2020-07" db="EMBL/GenBank/DDBJ databases">
        <title>Sequencing the genomes of 1000 actinobacteria strains.</title>
        <authorList>
            <person name="Klenk H.-P."/>
        </authorList>
    </citation>
    <scope>NUCLEOTIDE SEQUENCE [LARGE SCALE GENOMIC DNA]</scope>
    <source>
        <strain evidence="2 3">DSM 42178</strain>
    </source>
</reference>
<organism evidence="2 3">
    <name type="scientific">Allostreptomyces psammosilenae</name>
    <dbReference type="NCBI Taxonomy" id="1892865"/>
    <lineage>
        <taxon>Bacteria</taxon>
        <taxon>Bacillati</taxon>
        <taxon>Actinomycetota</taxon>
        <taxon>Actinomycetes</taxon>
        <taxon>Kitasatosporales</taxon>
        <taxon>Streptomycetaceae</taxon>
        <taxon>Allostreptomyces</taxon>
    </lineage>
</organism>
<comment type="caution">
    <text evidence="2">The sequence shown here is derived from an EMBL/GenBank/DDBJ whole genome shotgun (WGS) entry which is preliminary data.</text>
</comment>
<dbReference type="Proteomes" id="UP000567795">
    <property type="component" value="Unassembled WGS sequence"/>
</dbReference>
<evidence type="ECO:0000313" key="3">
    <source>
        <dbReference type="Proteomes" id="UP000567795"/>
    </source>
</evidence>
<sequence>MTMQVSVGDTLVLHSHKVGVRERKGEVLEIRGEQSEGPYLVRFEDGHEALVFPGSDCTVEHPPAAGR</sequence>
<dbReference type="Pfam" id="PF08940">
    <property type="entry name" value="DUF1918"/>
    <property type="match status" value="1"/>
</dbReference>
<evidence type="ECO:0000313" key="2">
    <source>
        <dbReference type="EMBL" id="NYI08205.1"/>
    </source>
</evidence>
<protein>
    <recommendedName>
        <fullName evidence="1">DUF1918 domain-containing protein</fullName>
    </recommendedName>
</protein>
<keyword evidence="3" id="KW-1185">Reference proteome</keyword>
<gene>
    <name evidence="2" type="ORF">FHU37_005234</name>
</gene>
<dbReference type="AlphaFoldDB" id="A0A853A1C7"/>
<dbReference type="InterPro" id="IPR015035">
    <property type="entry name" value="DUF1918"/>
</dbReference>
<feature type="domain" description="DUF1918" evidence="1">
    <location>
        <begin position="3"/>
        <end position="59"/>
    </location>
</feature>
<name>A0A853A1C7_9ACTN</name>
<dbReference type="Gene3D" id="2.30.30.440">
    <property type="entry name" value="Domain of unknown function DUF1918"/>
    <property type="match status" value="1"/>
</dbReference>
<accession>A0A853A1C7</accession>
<dbReference type="RefSeq" id="WP_312892866.1">
    <property type="nucleotide sequence ID" value="NZ_JACBZD010000002.1"/>
</dbReference>
<evidence type="ECO:0000259" key="1">
    <source>
        <dbReference type="Pfam" id="PF08940"/>
    </source>
</evidence>
<dbReference type="EMBL" id="JACBZD010000002">
    <property type="protein sequence ID" value="NYI08205.1"/>
    <property type="molecule type" value="Genomic_DNA"/>
</dbReference>